<evidence type="ECO:0000313" key="3">
    <source>
        <dbReference type="Proteomes" id="UP001324115"/>
    </source>
</evidence>
<dbReference type="EMBL" id="JAXUIC010000009">
    <property type="protein sequence ID" value="KAK4573851.1"/>
    <property type="molecule type" value="Genomic_DNA"/>
</dbReference>
<comment type="caution">
    <text evidence="2">The sequence shown here is derived from an EMBL/GenBank/DDBJ whole genome shotgun (WGS) entry which is preliminary data.</text>
</comment>
<reference evidence="2 3" key="1">
    <citation type="journal article" date="2023" name="G3 (Bethesda)">
        <title>A haplotype-resolved chromosome-scale genome for Quercus rubra L. provides insights into the genetics of adaptive traits for red oak species.</title>
        <authorList>
            <person name="Kapoor B."/>
            <person name="Jenkins J."/>
            <person name="Schmutz J."/>
            <person name="Zhebentyayeva T."/>
            <person name="Kuelheim C."/>
            <person name="Coggeshall M."/>
            <person name="Heim C."/>
            <person name="Lasky J.R."/>
            <person name="Leites L."/>
            <person name="Islam-Faridi N."/>
            <person name="Romero-Severson J."/>
            <person name="DeLeo V.L."/>
            <person name="Lucas S.M."/>
            <person name="Lazic D."/>
            <person name="Gailing O."/>
            <person name="Carlson J."/>
            <person name="Staton M."/>
        </authorList>
    </citation>
    <scope>NUCLEOTIDE SEQUENCE [LARGE SCALE GENOMIC DNA]</scope>
    <source>
        <strain evidence="2">Pseudo-F2</strain>
    </source>
</reference>
<keyword evidence="1" id="KW-0812">Transmembrane</keyword>
<keyword evidence="1" id="KW-0472">Membrane</keyword>
<keyword evidence="3" id="KW-1185">Reference proteome</keyword>
<dbReference type="Proteomes" id="UP001324115">
    <property type="component" value="Unassembled WGS sequence"/>
</dbReference>
<evidence type="ECO:0000256" key="1">
    <source>
        <dbReference type="SAM" id="Phobius"/>
    </source>
</evidence>
<name>A0AAN7EL13_QUERU</name>
<gene>
    <name evidence="2" type="ORF">RGQ29_031701</name>
</gene>
<organism evidence="2 3">
    <name type="scientific">Quercus rubra</name>
    <name type="common">Northern red oak</name>
    <name type="synonym">Quercus borealis</name>
    <dbReference type="NCBI Taxonomy" id="3512"/>
    <lineage>
        <taxon>Eukaryota</taxon>
        <taxon>Viridiplantae</taxon>
        <taxon>Streptophyta</taxon>
        <taxon>Embryophyta</taxon>
        <taxon>Tracheophyta</taxon>
        <taxon>Spermatophyta</taxon>
        <taxon>Magnoliopsida</taxon>
        <taxon>eudicotyledons</taxon>
        <taxon>Gunneridae</taxon>
        <taxon>Pentapetalae</taxon>
        <taxon>rosids</taxon>
        <taxon>fabids</taxon>
        <taxon>Fagales</taxon>
        <taxon>Fagaceae</taxon>
        <taxon>Quercus</taxon>
    </lineage>
</organism>
<keyword evidence="1" id="KW-1133">Transmembrane helix</keyword>
<evidence type="ECO:0000313" key="2">
    <source>
        <dbReference type="EMBL" id="KAK4573851.1"/>
    </source>
</evidence>
<dbReference type="AlphaFoldDB" id="A0AAN7EL13"/>
<sequence length="290" mass="32530">MFGFGVYSAFHVCVLMGMGPMAIVAASKRANGSQLKRKMKGNTHHFIKTSVRVQWKAWKECFGETGLGYDLITRIIQATDEWWTRKIQECPKALTFKNKPLPNVKSMEIMFEGKVATGKNAFGTSGEIPKECTERFGDSTDNKEFVDPQCEPSVNLVDPMEVEGPASSRARLAVNKGKGLANGVHLFKGICKKQKKKKKRSVVQKMFNSLKSMSDVIIESKSASTHTPFCATAANEMQAIMDIVLSLPGVQVGDRLHMFNTFFFVNNLDNRNMFVANFQSKEVQLRWLEK</sequence>
<protein>
    <submittedName>
        <fullName evidence="2">Uncharacterized protein</fullName>
    </submittedName>
</protein>
<feature type="transmembrane region" description="Helical" evidence="1">
    <location>
        <begin position="6"/>
        <end position="27"/>
    </location>
</feature>
<proteinExistence type="predicted"/>
<accession>A0AAN7EL13</accession>
<dbReference type="PANTHER" id="PTHR31704:SF37">
    <property type="entry name" value="HEAT SHOCK PROTEIN"/>
    <property type="match status" value="1"/>
</dbReference>
<dbReference type="PANTHER" id="PTHR31704">
    <property type="entry name" value="MYB/SANT-LIKE DNA-BINDING DOMAIN PROTEIN-RELATED"/>
    <property type="match status" value="1"/>
</dbReference>